<dbReference type="AlphaFoldDB" id="A0A803YPJ3"/>
<sequence length="78" mass="9052">MPILHILLKLDLTKLFHVFIFKTKLASILSSTLRICRRSPSTLQFATWMHLVSRMGHHLSKLGTYILPWISCLGEQDF</sequence>
<accession>A0A803YPJ3</accession>
<protein>
    <submittedName>
        <fullName evidence="1">Uncharacterized protein</fullName>
    </submittedName>
</protein>
<organism evidence="1 2">
    <name type="scientific">Meleagris gallopavo</name>
    <name type="common">Wild turkey</name>
    <dbReference type="NCBI Taxonomy" id="9103"/>
    <lineage>
        <taxon>Eukaryota</taxon>
        <taxon>Metazoa</taxon>
        <taxon>Chordata</taxon>
        <taxon>Craniata</taxon>
        <taxon>Vertebrata</taxon>
        <taxon>Euteleostomi</taxon>
        <taxon>Archelosauria</taxon>
        <taxon>Archosauria</taxon>
        <taxon>Dinosauria</taxon>
        <taxon>Saurischia</taxon>
        <taxon>Theropoda</taxon>
        <taxon>Coelurosauria</taxon>
        <taxon>Aves</taxon>
        <taxon>Neognathae</taxon>
        <taxon>Galloanserae</taxon>
        <taxon>Galliformes</taxon>
        <taxon>Phasianidae</taxon>
        <taxon>Meleagridinae</taxon>
        <taxon>Meleagris</taxon>
    </lineage>
</organism>
<proteinExistence type="predicted"/>
<reference evidence="1" key="3">
    <citation type="submission" date="2025-09" db="UniProtKB">
        <authorList>
            <consortium name="Ensembl"/>
        </authorList>
    </citation>
    <scope>IDENTIFICATION</scope>
</reference>
<evidence type="ECO:0000313" key="2">
    <source>
        <dbReference type="Proteomes" id="UP000001645"/>
    </source>
</evidence>
<reference evidence="1" key="2">
    <citation type="submission" date="2025-08" db="UniProtKB">
        <authorList>
            <consortium name="Ensembl"/>
        </authorList>
    </citation>
    <scope>IDENTIFICATION</scope>
</reference>
<dbReference type="Proteomes" id="UP000001645">
    <property type="component" value="Chromosome 3"/>
</dbReference>
<name>A0A803YPJ3_MELGA</name>
<evidence type="ECO:0000313" key="1">
    <source>
        <dbReference type="Ensembl" id="ENSMGAP00000033691.1"/>
    </source>
</evidence>
<dbReference type="InParanoid" id="A0A803YPJ3"/>
<dbReference type="Ensembl" id="ENSMGAT00000034562.1">
    <property type="protein sequence ID" value="ENSMGAP00000033691.1"/>
    <property type="gene ID" value="ENSMGAG00000022370.1"/>
</dbReference>
<keyword evidence="2" id="KW-1185">Reference proteome</keyword>
<reference evidence="1 2" key="1">
    <citation type="journal article" date="2010" name="PLoS Biol.">
        <title>Multi-platform next-generation sequencing of the domestic turkey (Meleagris gallopavo): genome assembly and analysis.</title>
        <authorList>
            <person name="Dalloul R.A."/>
            <person name="Long J.A."/>
            <person name="Zimin A.V."/>
            <person name="Aslam L."/>
            <person name="Beal K."/>
            <person name="Blomberg L.A."/>
            <person name="Bouffard P."/>
            <person name="Burt D.W."/>
            <person name="Crasta O."/>
            <person name="Crooijmans R.P."/>
            <person name="Cooper K."/>
            <person name="Coulombe R.A."/>
            <person name="De S."/>
            <person name="Delany M.E."/>
            <person name="Dodgson J.B."/>
            <person name="Dong J.J."/>
            <person name="Evans C."/>
            <person name="Frederickson K.M."/>
            <person name="Flicek P."/>
            <person name="Florea L."/>
            <person name="Folkerts O."/>
            <person name="Groenen M.A."/>
            <person name="Harkins T.T."/>
            <person name="Herrero J."/>
            <person name="Hoffmann S."/>
            <person name="Megens H.J."/>
            <person name="Jiang A."/>
            <person name="de Jong P."/>
            <person name="Kaiser P."/>
            <person name="Kim H."/>
            <person name="Kim K.W."/>
            <person name="Kim S."/>
            <person name="Langenberger D."/>
            <person name="Lee M.K."/>
            <person name="Lee T."/>
            <person name="Mane S."/>
            <person name="Marcais G."/>
            <person name="Marz M."/>
            <person name="McElroy A.P."/>
            <person name="Modise T."/>
            <person name="Nefedov M."/>
            <person name="Notredame C."/>
            <person name="Paton I.R."/>
            <person name="Payne W.S."/>
            <person name="Pertea G."/>
            <person name="Prickett D."/>
            <person name="Puiu D."/>
            <person name="Qioa D."/>
            <person name="Raineri E."/>
            <person name="Ruffier M."/>
            <person name="Salzberg S.L."/>
            <person name="Schatz M.C."/>
            <person name="Scheuring C."/>
            <person name="Schmidt C.J."/>
            <person name="Schroeder S."/>
            <person name="Searle S.M."/>
            <person name="Smith E.J."/>
            <person name="Smith J."/>
            <person name="Sonstegard T.S."/>
            <person name="Stadler P.F."/>
            <person name="Tafer H."/>
            <person name="Tu Z.J."/>
            <person name="Van Tassell C.P."/>
            <person name="Vilella A.J."/>
            <person name="Williams K.P."/>
            <person name="Yorke J.A."/>
            <person name="Zhang L."/>
            <person name="Zhang H.B."/>
            <person name="Zhang X."/>
            <person name="Zhang Y."/>
            <person name="Reed K.M."/>
        </authorList>
    </citation>
    <scope>NUCLEOTIDE SEQUENCE [LARGE SCALE GENOMIC DNA]</scope>
</reference>